<dbReference type="EMBL" id="GL379903">
    <property type="protein sequence ID" value="EGT33176.1"/>
    <property type="molecule type" value="Genomic_DNA"/>
</dbReference>
<feature type="transmembrane region" description="Helical" evidence="1">
    <location>
        <begin position="152"/>
        <end position="172"/>
    </location>
</feature>
<organism evidence="3">
    <name type="scientific">Caenorhabditis brenneri</name>
    <name type="common">Nematode worm</name>
    <dbReference type="NCBI Taxonomy" id="135651"/>
    <lineage>
        <taxon>Eukaryota</taxon>
        <taxon>Metazoa</taxon>
        <taxon>Ecdysozoa</taxon>
        <taxon>Nematoda</taxon>
        <taxon>Chromadorea</taxon>
        <taxon>Rhabditida</taxon>
        <taxon>Rhabditina</taxon>
        <taxon>Rhabditomorpha</taxon>
        <taxon>Rhabditoidea</taxon>
        <taxon>Rhabditidae</taxon>
        <taxon>Peloderinae</taxon>
        <taxon>Caenorhabditis</taxon>
    </lineage>
</organism>
<sequence length="182" mass="20766">MEVQVFHRHRSILKVYSGLSFLLFFLGNVAFIMVDKKSLLEKDICPDNPLFLQFVHGVVNKKNLVEVVFHLGTLLYTLVLFSIWHNGFPRGTLYFMAKTSLLLSGMHFCLCGVFLYNFKGIINAVFSGFGTQYGTCKISHHIATQLTKIKGFMMFSMGSYLFILFLIFELAVMENEIHGVES</sequence>
<feature type="transmembrane region" description="Helical" evidence="1">
    <location>
        <begin position="12"/>
        <end position="34"/>
    </location>
</feature>
<feature type="transmembrane region" description="Helical" evidence="1">
    <location>
        <begin position="67"/>
        <end position="88"/>
    </location>
</feature>
<evidence type="ECO:0000256" key="1">
    <source>
        <dbReference type="SAM" id="Phobius"/>
    </source>
</evidence>
<keyword evidence="1" id="KW-1133">Transmembrane helix</keyword>
<gene>
    <name evidence="2" type="ORF">CAEBREN_16042</name>
</gene>
<accession>G0NKY2</accession>
<dbReference type="Proteomes" id="UP000008068">
    <property type="component" value="Unassembled WGS sequence"/>
</dbReference>
<keyword evidence="1" id="KW-0472">Membrane</keyword>
<dbReference type="HOGENOM" id="CLU_1483242_0_0_1"/>
<reference evidence="3" key="1">
    <citation type="submission" date="2011-07" db="EMBL/GenBank/DDBJ databases">
        <authorList>
            <consortium name="Caenorhabditis brenneri Sequencing and Analysis Consortium"/>
            <person name="Wilson R.K."/>
        </authorList>
    </citation>
    <scope>NUCLEOTIDE SEQUENCE [LARGE SCALE GENOMIC DNA]</scope>
    <source>
        <strain evidence="3">PB2801</strain>
    </source>
</reference>
<evidence type="ECO:0000313" key="3">
    <source>
        <dbReference type="Proteomes" id="UP000008068"/>
    </source>
</evidence>
<protein>
    <submittedName>
        <fullName evidence="2">Uncharacterized protein</fullName>
    </submittedName>
</protein>
<proteinExistence type="predicted"/>
<keyword evidence="1" id="KW-0812">Transmembrane</keyword>
<keyword evidence="3" id="KW-1185">Reference proteome</keyword>
<name>G0NKY2_CAEBE</name>
<evidence type="ECO:0000313" key="2">
    <source>
        <dbReference type="EMBL" id="EGT33176.1"/>
    </source>
</evidence>
<feature type="transmembrane region" description="Helical" evidence="1">
    <location>
        <begin position="100"/>
        <end position="118"/>
    </location>
</feature>
<dbReference type="AlphaFoldDB" id="G0NKY2"/>
<dbReference type="InParanoid" id="G0NKY2"/>